<feature type="domain" description="PAC" evidence="2">
    <location>
        <begin position="287"/>
        <end position="337"/>
    </location>
</feature>
<evidence type="ECO:0000259" key="4">
    <source>
        <dbReference type="PROSITE" id="PS50887"/>
    </source>
</evidence>
<evidence type="ECO:0000259" key="3">
    <source>
        <dbReference type="PROSITE" id="PS50883"/>
    </source>
</evidence>
<dbReference type="InterPro" id="IPR035919">
    <property type="entry name" value="EAL_sf"/>
</dbReference>
<dbReference type="PROSITE" id="PS50887">
    <property type="entry name" value="GGDEF"/>
    <property type="match status" value="1"/>
</dbReference>
<dbReference type="CDD" id="cd01949">
    <property type="entry name" value="GGDEF"/>
    <property type="match status" value="1"/>
</dbReference>
<dbReference type="InterPro" id="IPR043128">
    <property type="entry name" value="Rev_trsase/Diguanyl_cyclase"/>
</dbReference>
<evidence type="ECO:0000313" key="5">
    <source>
        <dbReference type="EMBL" id="MBZ6078525.1"/>
    </source>
</evidence>
<dbReference type="RefSeq" id="WP_224315274.1">
    <property type="nucleotide sequence ID" value="NZ_JAIRBM010000019.1"/>
</dbReference>
<evidence type="ECO:0000313" key="6">
    <source>
        <dbReference type="Proteomes" id="UP000704176"/>
    </source>
</evidence>
<dbReference type="SUPFAM" id="SSF55785">
    <property type="entry name" value="PYP-like sensor domain (PAS domain)"/>
    <property type="match status" value="1"/>
</dbReference>
<dbReference type="PANTHER" id="PTHR44757:SF2">
    <property type="entry name" value="BIOFILM ARCHITECTURE MAINTENANCE PROTEIN MBAA"/>
    <property type="match status" value="1"/>
</dbReference>
<dbReference type="InterPro" id="IPR013767">
    <property type="entry name" value="PAS_fold"/>
</dbReference>
<keyword evidence="1" id="KW-0472">Membrane</keyword>
<feature type="transmembrane region" description="Helical" evidence="1">
    <location>
        <begin position="171"/>
        <end position="190"/>
    </location>
</feature>
<dbReference type="SMART" id="SM00091">
    <property type="entry name" value="PAS"/>
    <property type="match status" value="1"/>
</dbReference>
<dbReference type="InterPro" id="IPR000160">
    <property type="entry name" value="GGDEF_dom"/>
</dbReference>
<dbReference type="SUPFAM" id="SSF141868">
    <property type="entry name" value="EAL domain-like"/>
    <property type="match status" value="1"/>
</dbReference>
<feature type="domain" description="EAL" evidence="3">
    <location>
        <begin position="511"/>
        <end position="766"/>
    </location>
</feature>
<dbReference type="Pfam" id="PF00563">
    <property type="entry name" value="EAL"/>
    <property type="match status" value="1"/>
</dbReference>
<comment type="caution">
    <text evidence="5">The sequence shown here is derived from an EMBL/GenBank/DDBJ whole genome shotgun (WGS) entry which is preliminary data.</text>
</comment>
<evidence type="ECO:0000256" key="1">
    <source>
        <dbReference type="SAM" id="Phobius"/>
    </source>
</evidence>
<feature type="transmembrane region" description="Helical" evidence="1">
    <location>
        <begin position="110"/>
        <end position="137"/>
    </location>
</feature>
<dbReference type="InterPro" id="IPR001633">
    <property type="entry name" value="EAL_dom"/>
</dbReference>
<feature type="domain" description="GGDEF" evidence="4">
    <location>
        <begin position="369"/>
        <end position="502"/>
    </location>
</feature>
<dbReference type="PROSITE" id="PS50113">
    <property type="entry name" value="PAC"/>
    <property type="match status" value="1"/>
</dbReference>
<protein>
    <submittedName>
        <fullName evidence="5">EAL domain-containing protein</fullName>
    </submittedName>
</protein>
<accession>A0ABS7VTZ2</accession>
<dbReference type="CDD" id="cd00130">
    <property type="entry name" value="PAS"/>
    <property type="match status" value="1"/>
</dbReference>
<gene>
    <name evidence="5" type="ORF">K9B37_19900</name>
</gene>
<dbReference type="Pfam" id="PF00990">
    <property type="entry name" value="GGDEF"/>
    <property type="match status" value="1"/>
</dbReference>
<dbReference type="InterPro" id="IPR000014">
    <property type="entry name" value="PAS"/>
</dbReference>
<keyword evidence="6" id="KW-1185">Reference proteome</keyword>
<dbReference type="InterPro" id="IPR052155">
    <property type="entry name" value="Biofilm_reg_signaling"/>
</dbReference>
<dbReference type="SMART" id="SM00052">
    <property type="entry name" value="EAL"/>
    <property type="match status" value="1"/>
</dbReference>
<feature type="transmembrane region" description="Helical" evidence="1">
    <location>
        <begin position="68"/>
        <end position="89"/>
    </location>
</feature>
<organism evidence="5 6">
    <name type="scientific">Microvirga puerhi</name>
    <dbReference type="NCBI Taxonomy" id="2876078"/>
    <lineage>
        <taxon>Bacteria</taxon>
        <taxon>Pseudomonadati</taxon>
        <taxon>Pseudomonadota</taxon>
        <taxon>Alphaproteobacteria</taxon>
        <taxon>Hyphomicrobiales</taxon>
        <taxon>Methylobacteriaceae</taxon>
        <taxon>Microvirga</taxon>
    </lineage>
</organism>
<feature type="transmembrane region" description="Helical" evidence="1">
    <location>
        <begin position="143"/>
        <end position="164"/>
    </location>
</feature>
<dbReference type="NCBIfam" id="TIGR00229">
    <property type="entry name" value="sensory_box"/>
    <property type="match status" value="1"/>
</dbReference>
<dbReference type="Gene3D" id="3.30.70.270">
    <property type="match status" value="1"/>
</dbReference>
<evidence type="ECO:0000259" key="2">
    <source>
        <dbReference type="PROSITE" id="PS50113"/>
    </source>
</evidence>
<dbReference type="InterPro" id="IPR000700">
    <property type="entry name" value="PAS-assoc_C"/>
</dbReference>
<dbReference type="PROSITE" id="PS50883">
    <property type="entry name" value="EAL"/>
    <property type="match status" value="1"/>
</dbReference>
<dbReference type="SMART" id="SM00267">
    <property type="entry name" value="GGDEF"/>
    <property type="match status" value="1"/>
</dbReference>
<keyword evidence="1" id="KW-1133">Transmembrane helix</keyword>
<proteinExistence type="predicted"/>
<reference evidence="5 6" key="1">
    <citation type="submission" date="2021-09" db="EMBL/GenBank/DDBJ databases">
        <title>The complete genome sequence of a new microorganism.</title>
        <authorList>
            <person name="Zi Z."/>
        </authorList>
    </citation>
    <scope>NUCLEOTIDE SEQUENCE [LARGE SCALE GENOMIC DNA]</scope>
    <source>
        <strain evidence="5 6">WGZ8</strain>
    </source>
</reference>
<sequence length="770" mass="85762">MCDLMPEMSHQPLTSFGGEFSDPEREATFQAERLPETLRHVRLLFLLSTFLNTLFLISDWRFSGTPHFYVAVPARLIVILIALACLWWVQKAKNFRDAQASMITWEWINATAVAFLVTSHSDLALFVVLLLPSIYYLVVPTAFQWSVISGIFCSTVLLMGYLYAEPTGGPVIGLTLAMIMLNFALFLVLARSNRLRRMEWAATQAERRANQELIESRTMFETMFKTVPIPLVVVRTDGVIVDSNEAGIRYFGAHWTALGIQSIDEIYVDPEDRVAFLRALKRNGQTHDFETRIRLADGSIRTVLLAGKLMDIRGVPHIMSAAVDITERKASEERSWRAASHDALTELPNRALFQSRFEQALAEAERQGTGVSLLLIDLDNFKAINDTLGHDAGDVLLKEVAERLRRLAQDHDTVARLGGDEFVFVATNADSLVRARAISEQIIADLRQPIRHGDETFSCHVSIGIACFPAHDSKPSELMKDADLALYAAKARGRNCVVMYTPDMRLHIEHKASVTRGIQEALQWGQIVPFYQPKIELVTGRVVGFEALARWRHPQYGLLTPAAFSSAFEDPELSIAVGESIIRQVASDVRRWLSQGSDCGRVAVNLSSAQFNWIGLAKRFLEVLQAADVPTNRLEVEITETVFMGRSATHVAKALKQFHESGIRIALDDFGTGYASLIHLKQFPVDDIKIDQSFVKDLENDADNAAIVLAVIELGLSLGMDVIAEGVETVEQAQFLKAKGCQQAQGNFFAHPMAAKDVPGFLQNWTVPPV</sequence>
<dbReference type="NCBIfam" id="TIGR00254">
    <property type="entry name" value="GGDEF"/>
    <property type="match status" value="1"/>
</dbReference>
<dbReference type="SUPFAM" id="SSF55073">
    <property type="entry name" value="Nucleotide cyclase"/>
    <property type="match status" value="1"/>
</dbReference>
<dbReference type="InterPro" id="IPR029787">
    <property type="entry name" value="Nucleotide_cyclase"/>
</dbReference>
<keyword evidence="1" id="KW-0812">Transmembrane</keyword>
<name>A0ABS7VTZ2_9HYPH</name>
<dbReference type="InterPro" id="IPR035965">
    <property type="entry name" value="PAS-like_dom_sf"/>
</dbReference>
<dbReference type="PANTHER" id="PTHR44757">
    <property type="entry name" value="DIGUANYLATE CYCLASE DGCP"/>
    <property type="match status" value="1"/>
</dbReference>
<dbReference type="Gene3D" id="3.30.450.20">
    <property type="entry name" value="PAS domain"/>
    <property type="match status" value="1"/>
</dbReference>
<dbReference type="EMBL" id="JAIRBM010000019">
    <property type="protein sequence ID" value="MBZ6078525.1"/>
    <property type="molecule type" value="Genomic_DNA"/>
</dbReference>
<dbReference type="Pfam" id="PF00989">
    <property type="entry name" value="PAS"/>
    <property type="match status" value="1"/>
</dbReference>
<dbReference type="Proteomes" id="UP000704176">
    <property type="component" value="Unassembled WGS sequence"/>
</dbReference>
<dbReference type="CDD" id="cd01948">
    <property type="entry name" value="EAL"/>
    <property type="match status" value="1"/>
</dbReference>
<dbReference type="Gene3D" id="3.20.20.450">
    <property type="entry name" value="EAL domain"/>
    <property type="match status" value="1"/>
</dbReference>
<feature type="transmembrane region" description="Helical" evidence="1">
    <location>
        <begin position="43"/>
        <end position="62"/>
    </location>
</feature>